<dbReference type="SMART" id="SM00249">
    <property type="entry name" value="PHD"/>
    <property type="match status" value="1"/>
</dbReference>
<evidence type="ECO:0000313" key="19">
    <source>
        <dbReference type="Proteomes" id="UP000019335"/>
    </source>
</evidence>
<feature type="domain" description="AWS" evidence="17">
    <location>
        <begin position="318"/>
        <end position="381"/>
    </location>
</feature>
<dbReference type="GO" id="GO:0005634">
    <property type="term" value="C:nucleus"/>
    <property type="evidence" value="ECO:0007669"/>
    <property type="project" value="UniProtKB-SubCell"/>
</dbReference>
<evidence type="ECO:0000256" key="2">
    <source>
        <dbReference type="ARBA" id="ARBA00004286"/>
    </source>
</evidence>
<feature type="region of interest" description="Disordered" evidence="13">
    <location>
        <begin position="20"/>
        <end position="46"/>
    </location>
</feature>
<sequence>MAHRVAVQHQAPLALWQTAHAQGQRRLQHHDNDHKMGTNSPGASPVVCADTASQDREKLWHPMLESTSSTLKENPVEGNFDRWLRLGSKKTRASESQFCKLPPPGLRHQTITSLFDELFADSDAEKDDIVSIASKKCCTFRKDSPAALIRTSEDGRFAVLDSDNEEESEDAFDPWGSRYLSDEEDSGDDDGSGSRRCKKPRLGSRGTKEVGLRKALPSQTEVKRAEELDPTWSILATLSHFLQHPNSNIAKAVQAHLQPCEMIPPYDQAQMLAIQAQAARFLPKLKREERHPKPYKKVRRIIFHESMKGQADIFKDDSHEHQCQCLSKEEAAMLPPHELENRGVSCDENCLNRSLNVECSDGTCRFAASGECKNQRIGRKQQAAFRTFKTEGRGWGVQSVEDVEAGTLVSEYVGEAIDDEEVARRLWLAKQEEGEEADFYMVEAMGTTVDARYYGNESRFLNHSCDPNCRLEKWNVGGSYRLGIFAIKDIPAGTEYCWDYQFANFEGARPKRCRCGAVNCRKVLAGKAYRDEAGGGGDSQAPVSDRLEKLQRTLSEVQAFRAMLGNKPLDNFGSLVLFFNGRTAPEEMHQAQKSRLWLTYDGPGVVTRERKRALRAREQKSETVLVSARSNSCTTLLNVTEALNVDARAATGTRQAHIALLPCKALQTRLESMLTVHLDEREMGCESRSSSTVTETTSASSMTRKEDRKLTKGEANGIGRDLDKHAWPPAKVLIELTDLALRRSRERSTAVIRRKYRLRRFGLLSLREMRWREAAALPFAVKRAGAARVQSWHESRWQAVSDMLAFMRQSESKGLWGDMSEDICYSCGCSGDLVCCDACTSAFHLSCAGLYEVPSDDTWFCTRCKRKVGSVSRRP</sequence>
<dbReference type="OrthoDB" id="422362at2759"/>
<dbReference type="CDD" id="cd10531">
    <property type="entry name" value="SET_SETD2-like"/>
    <property type="match status" value="1"/>
</dbReference>
<dbReference type="PROSITE" id="PS51215">
    <property type="entry name" value="AWS"/>
    <property type="match status" value="1"/>
</dbReference>
<feature type="domain" description="SET" evidence="15">
    <location>
        <begin position="383"/>
        <end position="501"/>
    </location>
</feature>
<dbReference type="SMART" id="SM00317">
    <property type="entry name" value="SET"/>
    <property type="match status" value="1"/>
</dbReference>
<keyword evidence="19" id="KW-1185">Reference proteome</keyword>
<dbReference type="PROSITE" id="PS50868">
    <property type="entry name" value="POST_SET"/>
    <property type="match status" value="1"/>
</dbReference>
<keyword evidence="5 18" id="KW-0808">Transferase</keyword>
<name>W7TJH5_9STRA</name>
<dbReference type="InterPro" id="IPR046341">
    <property type="entry name" value="SET_dom_sf"/>
</dbReference>
<comment type="caution">
    <text evidence="18">The sequence shown here is derived from an EMBL/GenBank/DDBJ whole genome shotgun (WGS) entry which is preliminary data.</text>
</comment>
<protein>
    <submittedName>
        <fullName evidence="18">Putative histone-lysine n-methyltransferase ash1l</fullName>
    </submittedName>
</protein>
<evidence type="ECO:0000256" key="13">
    <source>
        <dbReference type="SAM" id="MobiDB-lite"/>
    </source>
</evidence>
<dbReference type="EMBL" id="AZIL01000517">
    <property type="protein sequence ID" value="EWM27230.1"/>
    <property type="molecule type" value="Genomic_DNA"/>
</dbReference>
<keyword evidence="11" id="KW-0539">Nucleus</keyword>
<dbReference type="InterPro" id="IPR013083">
    <property type="entry name" value="Znf_RING/FYVE/PHD"/>
</dbReference>
<evidence type="ECO:0000256" key="4">
    <source>
        <dbReference type="ARBA" id="ARBA00022603"/>
    </source>
</evidence>
<feature type="compositionally biased region" description="Low complexity" evidence="13">
    <location>
        <begin position="687"/>
        <end position="702"/>
    </location>
</feature>
<dbReference type="PROSITE" id="PS50016">
    <property type="entry name" value="ZF_PHD_2"/>
    <property type="match status" value="1"/>
</dbReference>
<feature type="compositionally biased region" description="Basic and acidic residues" evidence="13">
    <location>
        <begin position="703"/>
        <end position="712"/>
    </location>
</feature>
<dbReference type="GO" id="GO:0005694">
    <property type="term" value="C:chromosome"/>
    <property type="evidence" value="ECO:0007669"/>
    <property type="project" value="UniProtKB-SubCell"/>
</dbReference>
<dbReference type="InterPro" id="IPR019786">
    <property type="entry name" value="Zinc_finger_PHD-type_CS"/>
</dbReference>
<dbReference type="InterPro" id="IPR019787">
    <property type="entry name" value="Znf_PHD-finger"/>
</dbReference>
<keyword evidence="8 12" id="KW-0863">Zinc-finger</keyword>
<dbReference type="Pfam" id="PF00856">
    <property type="entry name" value="SET"/>
    <property type="match status" value="1"/>
</dbReference>
<feature type="compositionally biased region" description="Acidic residues" evidence="13">
    <location>
        <begin position="182"/>
        <end position="191"/>
    </location>
</feature>
<proteinExistence type="predicted"/>
<feature type="region of interest" description="Disordered" evidence="13">
    <location>
        <begin position="160"/>
        <end position="222"/>
    </location>
</feature>
<dbReference type="InterPro" id="IPR011011">
    <property type="entry name" value="Znf_FYVE_PHD"/>
</dbReference>
<evidence type="ECO:0000256" key="5">
    <source>
        <dbReference type="ARBA" id="ARBA00022679"/>
    </source>
</evidence>
<dbReference type="GO" id="GO:0032259">
    <property type="term" value="P:methylation"/>
    <property type="evidence" value="ECO:0007669"/>
    <property type="project" value="UniProtKB-KW"/>
</dbReference>
<feature type="domain" description="Post-SET" evidence="16">
    <location>
        <begin position="509"/>
        <end position="525"/>
    </location>
</feature>
<dbReference type="SUPFAM" id="SSF82199">
    <property type="entry name" value="SET domain"/>
    <property type="match status" value="1"/>
</dbReference>
<evidence type="ECO:0000256" key="9">
    <source>
        <dbReference type="ARBA" id="ARBA00022833"/>
    </source>
</evidence>
<evidence type="ECO:0000259" key="17">
    <source>
        <dbReference type="PROSITE" id="PS51215"/>
    </source>
</evidence>
<gene>
    <name evidence="18" type="ORF">Naga_100010g98</name>
</gene>
<keyword evidence="9" id="KW-0862">Zinc</keyword>
<keyword evidence="10" id="KW-0156">Chromatin regulator</keyword>
<organism evidence="18 19">
    <name type="scientific">Nannochloropsis gaditana</name>
    <dbReference type="NCBI Taxonomy" id="72520"/>
    <lineage>
        <taxon>Eukaryota</taxon>
        <taxon>Sar</taxon>
        <taxon>Stramenopiles</taxon>
        <taxon>Ochrophyta</taxon>
        <taxon>Eustigmatophyceae</taxon>
        <taxon>Eustigmatales</taxon>
        <taxon>Monodopsidaceae</taxon>
        <taxon>Nannochloropsis</taxon>
    </lineage>
</organism>
<keyword evidence="6" id="KW-0949">S-adenosyl-L-methionine</keyword>
<evidence type="ECO:0000256" key="12">
    <source>
        <dbReference type="PROSITE-ProRule" id="PRU00146"/>
    </source>
</evidence>
<evidence type="ECO:0000256" key="6">
    <source>
        <dbReference type="ARBA" id="ARBA00022691"/>
    </source>
</evidence>
<accession>W7TJH5</accession>
<keyword evidence="4 18" id="KW-0489">Methyltransferase</keyword>
<keyword evidence="3" id="KW-0158">Chromosome</keyword>
<feature type="compositionally biased region" description="Acidic residues" evidence="13">
    <location>
        <begin position="162"/>
        <end position="172"/>
    </location>
</feature>
<dbReference type="InterPro" id="IPR001965">
    <property type="entry name" value="Znf_PHD"/>
</dbReference>
<dbReference type="InterPro" id="IPR050777">
    <property type="entry name" value="SET2_Histone-Lys_MeTrsfase"/>
</dbReference>
<dbReference type="InterPro" id="IPR006560">
    <property type="entry name" value="AWS_dom"/>
</dbReference>
<dbReference type="SUPFAM" id="SSF57903">
    <property type="entry name" value="FYVE/PHD zinc finger"/>
    <property type="match status" value="1"/>
</dbReference>
<dbReference type="InterPro" id="IPR003616">
    <property type="entry name" value="Post-SET_dom"/>
</dbReference>
<dbReference type="PROSITE" id="PS01359">
    <property type="entry name" value="ZF_PHD_1"/>
    <property type="match status" value="1"/>
</dbReference>
<feature type="region of interest" description="Disordered" evidence="13">
    <location>
        <begin position="685"/>
        <end position="721"/>
    </location>
</feature>
<dbReference type="PROSITE" id="PS50280">
    <property type="entry name" value="SET"/>
    <property type="match status" value="1"/>
</dbReference>
<evidence type="ECO:0000256" key="10">
    <source>
        <dbReference type="ARBA" id="ARBA00022853"/>
    </source>
</evidence>
<keyword evidence="7" id="KW-0479">Metal-binding</keyword>
<feature type="domain" description="PHD-type" evidence="14">
    <location>
        <begin position="821"/>
        <end position="867"/>
    </location>
</feature>
<evidence type="ECO:0000256" key="8">
    <source>
        <dbReference type="ARBA" id="ARBA00022771"/>
    </source>
</evidence>
<evidence type="ECO:0000259" key="15">
    <source>
        <dbReference type="PROSITE" id="PS50280"/>
    </source>
</evidence>
<dbReference type="Gene3D" id="2.170.270.10">
    <property type="entry name" value="SET domain"/>
    <property type="match status" value="1"/>
</dbReference>
<evidence type="ECO:0000256" key="3">
    <source>
        <dbReference type="ARBA" id="ARBA00022454"/>
    </source>
</evidence>
<dbReference type="InterPro" id="IPR001214">
    <property type="entry name" value="SET_dom"/>
</dbReference>
<dbReference type="GO" id="GO:0008270">
    <property type="term" value="F:zinc ion binding"/>
    <property type="evidence" value="ECO:0007669"/>
    <property type="project" value="UniProtKB-KW"/>
</dbReference>
<dbReference type="GO" id="GO:0042054">
    <property type="term" value="F:histone methyltransferase activity"/>
    <property type="evidence" value="ECO:0007669"/>
    <property type="project" value="InterPro"/>
</dbReference>
<dbReference type="Proteomes" id="UP000019335">
    <property type="component" value="Chromosome 7"/>
</dbReference>
<evidence type="ECO:0000256" key="11">
    <source>
        <dbReference type="ARBA" id="ARBA00023242"/>
    </source>
</evidence>
<comment type="subcellular location">
    <subcellularLocation>
        <location evidence="2">Chromosome</location>
    </subcellularLocation>
    <subcellularLocation>
        <location evidence="1">Nucleus</location>
    </subcellularLocation>
</comment>
<evidence type="ECO:0000256" key="1">
    <source>
        <dbReference type="ARBA" id="ARBA00004123"/>
    </source>
</evidence>
<evidence type="ECO:0000259" key="16">
    <source>
        <dbReference type="PROSITE" id="PS50868"/>
    </source>
</evidence>
<dbReference type="Gene3D" id="3.30.40.10">
    <property type="entry name" value="Zinc/RING finger domain, C3HC4 (zinc finger)"/>
    <property type="match status" value="1"/>
</dbReference>
<evidence type="ECO:0000259" key="14">
    <source>
        <dbReference type="PROSITE" id="PS50016"/>
    </source>
</evidence>
<dbReference type="AlphaFoldDB" id="W7TJH5"/>
<evidence type="ECO:0000313" key="18">
    <source>
        <dbReference type="EMBL" id="EWM27230.1"/>
    </source>
</evidence>
<dbReference type="Pfam" id="PF17907">
    <property type="entry name" value="AWS"/>
    <property type="match status" value="1"/>
</dbReference>
<dbReference type="SMART" id="SM00570">
    <property type="entry name" value="AWS"/>
    <property type="match status" value="1"/>
</dbReference>
<dbReference type="PANTHER" id="PTHR22884">
    <property type="entry name" value="SET DOMAIN PROTEINS"/>
    <property type="match status" value="1"/>
</dbReference>
<reference evidence="18 19" key="1">
    <citation type="journal article" date="2014" name="Mol. Plant">
        <title>Chromosome Scale Genome Assembly and Transcriptome Profiling of Nannochloropsis gaditana in Nitrogen Depletion.</title>
        <authorList>
            <person name="Corteggiani Carpinelli E."/>
            <person name="Telatin A."/>
            <person name="Vitulo N."/>
            <person name="Forcato C."/>
            <person name="D'Angelo M."/>
            <person name="Schiavon R."/>
            <person name="Vezzi A."/>
            <person name="Giacometti G.M."/>
            <person name="Morosinotto T."/>
            <person name="Valle G."/>
        </authorList>
    </citation>
    <scope>NUCLEOTIDE SEQUENCE [LARGE SCALE GENOMIC DNA]</scope>
    <source>
        <strain evidence="18 19">B-31</strain>
    </source>
</reference>
<evidence type="ECO:0000256" key="7">
    <source>
        <dbReference type="ARBA" id="ARBA00022723"/>
    </source>
</evidence>